<dbReference type="EMBL" id="BFBR01000017">
    <property type="protein sequence ID" value="GBF59469.1"/>
    <property type="molecule type" value="Genomic_DNA"/>
</dbReference>
<dbReference type="Proteomes" id="UP000245086">
    <property type="component" value="Unassembled WGS sequence"/>
</dbReference>
<reference evidence="1 2" key="1">
    <citation type="journal article" date="2018" name="Genome Announc.">
        <title>Draft Genome Sequence of "Candidatus Phycosocius bacilliformis," an Alphaproteobacterial Ectosymbiont of the Hydrocarbon-Producing Green Alga Botryococcus braunii.</title>
        <authorList>
            <person name="Tanabe Y."/>
            <person name="Yamaguchi H."/>
            <person name="Watanabe M.M."/>
        </authorList>
    </citation>
    <scope>NUCLEOTIDE SEQUENCE [LARGE SCALE GENOMIC DNA]</scope>
    <source>
        <strain evidence="1 2">BOTRYCO-2</strain>
    </source>
</reference>
<organism evidence="1 2">
    <name type="scientific">Candidatus Phycosocius bacilliformis</name>
    <dbReference type="NCBI Taxonomy" id="1445552"/>
    <lineage>
        <taxon>Bacteria</taxon>
        <taxon>Pseudomonadati</taxon>
        <taxon>Pseudomonadota</taxon>
        <taxon>Alphaproteobacteria</taxon>
        <taxon>Caulobacterales</taxon>
        <taxon>Caulobacterales incertae sedis</taxon>
        <taxon>Candidatus Phycosocius</taxon>
    </lineage>
</organism>
<gene>
    <name evidence="1" type="ORF">PbB2_03169</name>
</gene>
<name>A0A2P2EEI4_9PROT</name>
<keyword evidence="2" id="KW-1185">Reference proteome</keyword>
<sequence length="120" mass="13036">MNFDAWIGLYKVSDLLLDLIDLGVDKADFGVEEVSDMVTTWGLEAVGGHCALIQERLAVLDKGLKFFSFWVRRCPARKRAEPILAVECKTISVDCIGLCSHAMGGDEGLHPGTISPVNGD</sequence>
<protein>
    <submittedName>
        <fullName evidence="1">Uncharacterized protein</fullName>
    </submittedName>
</protein>
<comment type="caution">
    <text evidence="1">The sequence shown here is derived from an EMBL/GenBank/DDBJ whole genome shotgun (WGS) entry which is preliminary data.</text>
</comment>
<proteinExistence type="predicted"/>
<accession>A0A2P2EEI4</accession>
<evidence type="ECO:0000313" key="2">
    <source>
        <dbReference type="Proteomes" id="UP000245086"/>
    </source>
</evidence>
<dbReference type="AlphaFoldDB" id="A0A2P2EEI4"/>
<evidence type="ECO:0000313" key="1">
    <source>
        <dbReference type="EMBL" id="GBF59469.1"/>
    </source>
</evidence>